<comment type="similarity">
    <text evidence="1">Belongs to the phD/YefM antitoxin family.</text>
</comment>
<dbReference type="InterPro" id="IPR036165">
    <property type="entry name" value="YefM-like_sf"/>
</dbReference>
<evidence type="ECO:0000313" key="3">
    <source>
        <dbReference type="Proteomes" id="UP000218965"/>
    </source>
</evidence>
<reference evidence="2 3" key="2">
    <citation type="submission" date="2016-01" db="EMBL/GenBank/DDBJ databases">
        <title>Microcella alkaliphila JAM AC0309 whole genome shotgun sequence.</title>
        <authorList>
            <person name="Kurata A."/>
            <person name="Hirose Y."/>
            <person name="Kishimoto N."/>
            <person name="Kobayashi T."/>
        </authorList>
    </citation>
    <scope>NUCLEOTIDE SEQUENCE [LARGE SCALE GENOMIC DNA]</scope>
    <source>
        <strain evidence="2 3">JAM AC0309</strain>
    </source>
</reference>
<name>A0A0U5BFF1_9MICO</name>
<dbReference type="Proteomes" id="UP000218965">
    <property type="component" value="Chromosome"/>
</dbReference>
<sequence length="91" mass="9798">MTSIQPLTVSSTVAARRGVGFITTQAQERPVTLTSHGKPVAVVISAAERDEQRRLLRELELTVLSAAANLVADRSTMVSVEEAKGRLRAAR</sequence>
<evidence type="ECO:0000313" key="2">
    <source>
        <dbReference type="EMBL" id="BAU33297.1"/>
    </source>
</evidence>
<proteinExistence type="inferred from homology"/>
<dbReference type="Gene3D" id="3.40.1620.10">
    <property type="entry name" value="YefM-like domain"/>
    <property type="match status" value="1"/>
</dbReference>
<dbReference type="SUPFAM" id="SSF143120">
    <property type="entry name" value="YefM-like"/>
    <property type="match status" value="1"/>
</dbReference>
<gene>
    <name evidence="2" type="ORF">MalAC0309_2457</name>
</gene>
<dbReference type="OrthoDB" id="5076851at2"/>
<accession>A0A0U5BFF1</accession>
<reference evidence="3" key="1">
    <citation type="submission" date="2015-12" db="EMBL/GenBank/DDBJ databases">
        <authorList>
            <person name="Shamseldin A."/>
            <person name="Moawad H."/>
            <person name="Abd El-Rahim W.M."/>
            <person name="Sadowsky M.J."/>
        </authorList>
    </citation>
    <scope>NUCLEOTIDE SEQUENCE [LARGE SCALE GENOMIC DNA]</scope>
    <source>
        <strain evidence="3">JAM AC0309</strain>
    </source>
</reference>
<organism evidence="2 3">
    <name type="scientific">Microcella alkaliphila</name>
    <dbReference type="NCBI Taxonomy" id="279828"/>
    <lineage>
        <taxon>Bacteria</taxon>
        <taxon>Bacillati</taxon>
        <taxon>Actinomycetota</taxon>
        <taxon>Actinomycetes</taxon>
        <taxon>Micrococcales</taxon>
        <taxon>Microbacteriaceae</taxon>
        <taxon>Microcella</taxon>
    </lineage>
</organism>
<dbReference type="RefSeq" id="WP_096423037.1">
    <property type="nucleotide sequence ID" value="NZ_AP017315.1"/>
</dbReference>
<dbReference type="NCBIfam" id="TIGR01552">
    <property type="entry name" value="phd_fam"/>
    <property type="match status" value="1"/>
</dbReference>
<dbReference type="KEGG" id="malk:MalAC0309_2457"/>
<dbReference type="EMBL" id="AP017315">
    <property type="protein sequence ID" value="BAU33297.1"/>
    <property type="molecule type" value="Genomic_DNA"/>
</dbReference>
<evidence type="ECO:0000256" key="1">
    <source>
        <dbReference type="ARBA" id="ARBA00009981"/>
    </source>
</evidence>
<dbReference type="AlphaFoldDB" id="A0A0U5BFF1"/>
<protein>
    <submittedName>
        <fullName evidence="2">Uncharacterized protein</fullName>
    </submittedName>
</protein>